<accession>A0ABP7W137</accession>
<dbReference type="InterPro" id="IPR003661">
    <property type="entry name" value="HisK_dim/P_dom"/>
</dbReference>
<dbReference type="SUPFAM" id="SSF52172">
    <property type="entry name" value="CheY-like"/>
    <property type="match status" value="1"/>
</dbReference>
<feature type="domain" description="PAS" evidence="11">
    <location>
        <begin position="255"/>
        <end position="283"/>
    </location>
</feature>
<keyword evidence="8" id="KW-0472">Membrane</keyword>
<feature type="transmembrane region" description="Helical" evidence="8">
    <location>
        <begin position="164"/>
        <end position="181"/>
    </location>
</feature>
<dbReference type="InterPro" id="IPR013655">
    <property type="entry name" value="PAS_fold_3"/>
</dbReference>
<feature type="transmembrane region" description="Helical" evidence="8">
    <location>
        <begin position="41"/>
        <end position="61"/>
    </location>
</feature>
<dbReference type="SUPFAM" id="SSF55874">
    <property type="entry name" value="ATPase domain of HSP90 chaperone/DNA topoisomerase II/histidine kinase"/>
    <property type="match status" value="1"/>
</dbReference>
<dbReference type="PRINTS" id="PR00344">
    <property type="entry name" value="BCTRLSENSOR"/>
</dbReference>
<dbReference type="Pfam" id="PF08447">
    <property type="entry name" value="PAS_3"/>
    <property type="match status" value="1"/>
</dbReference>
<dbReference type="InterPro" id="IPR035965">
    <property type="entry name" value="PAS-like_dom_sf"/>
</dbReference>
<dbReference type="InterPro" id="IPR004358">
    <property type="entry name" value="Sig_transdc_His_kin-like_C"/>
</dbReference>
<evidence type="ECO:0000313" key="14">
    <source>
        <dbReference type="Proteomes" id="UP001500367"/>
    </source>
</evidence>
<dbReference type="PROSITE" id="PS50113">
    <property type="entry name" value="PAC"/>
    <property type="match status" value="2"/>
</dbReference>
<dbReference type="Pfam" id="PF00512">
    <property type="entry name" value="HisKA"/>
    <property type="match status" value="1"/>
</dbReference>
<dbReference type="Pfam" id="PF02518">
    <property type="entry name" value="HATPase_c"/>
    <property type="match status" value="1"/>
</dbReference>
<dbReference type="CDD" id="cd16922">
    <property type="entry name" value="HATPase_EvgS-ArcB-TorS-like"/>
    <property type="match status" value="1"/>
</dbReference>
<dbReference type="PROSITE" id="PS50110">
    <property type="entry name" value="RESPONSE_REGULATORY"/>
    <property type="match status" value="1"/>
</dbReference>
<dbReference type="Proteomes" id="UP001500367">
    <property type="component" value="Unassembled WGS sequence"/>
</dbReference>
<feature type="domain" description="PAS" evidence="11">
    <location>
        <begin position="829"/>
        <end position="903"/>
    </location>
</feature>
<keyword evidence="6" id="KW-0902">Two-component regulatory system</keyword>
<evidence type="ECO:0000256" key="2">
    <source>
        <dbReference type="ARBA" id="ARBA00012438"/>
    </source>
</evidence>
<feature type="transmembrane region" description="Helical" evidence="8">
    <location>
        <begin position="188"/>
        <end position="206"/>
    </location>
</feature>
<dbReference type="InterPro" id="IPR011006">
    <property type="entry name" value="CheY-like_superfamily"/>
</dbReference>
<dbReference type="Gene3D" id="3.30.565.10">
    <property type="entry name" value="Histidine kinase-like ATPase, C-terminal domain"/>
    <property type="match status" value="1"/>
</dbReference>
<reference evidence="14" key="1">
    <citation type="journal article" date="2019" name="Int. J. Syst. Evol. Microbiol.">
        <title>The Global Catalogue of Microorganisms (GCM) 10K type strain sequencing project: providing services to taxonomists for standard genome sequencing and annotation.</title>
        <authorList>
            <consortium name="The Broad Institute Genomics Platform"/>
            <consortium name="The Broad Institute Genome Sequencing Center for Infectious Disease"/>
            <person name="Wu L."/>
            <person name="Ma J."/>
        </authorList>
    </citation>
    <scope>NUCLEOTIDE SEQUENCE [LARGE SCALE GENOMIC DNA]</scope>
    <source>
        <strain evidence="14">JCM 17069</strain>
    </source>
</reference>
<feature type="transmembrane region" description="Helical" evidence="8">
    <location>
        <begin position="111"/>
        <end position="128"/>
    </location>
</feature>
<feature type="domain" description="Response regulatory" evidence="10">
    <location>
        <begin position="1226"/>
        <end position="1344"/>
    </location>
</feature>
<keyword evidence="5" id="KW-0418">Kinase</keyword>
<dbReference type="Gene3D" id="3.30.450.20">
    <property type="entry name" value="PAS domain"/>
    <property type="match status" value="3"/>
</dbReference>
<proteinExistence type="predicted"/>
<dbReference type="PROSITE" id="PS50112">
    <property type="entry name" value="PAS"/>
    <property type="match status" value="3"/>
</dbReference>
<dbReference type="PROSITE" id="PS50109">
    <property type="entry name" value="HIS_KIN"/>
    <property type="match status" value="1"/>
</dbReference>
<comment type="caution">
    <text evidence="13">The sequence shown here is derived from an EMBL/GenBank/DDBJ whole genome shotgun (WGS) entry which is preliminary data.</text>
</comment>
<keyword evidence="8" id="KW-0812">Transmembrane</keyword>
<dbReference type="InterPro" id="IPR036890">
    <property type="entry name" value="HATPase_C_sf"/>
</dbReference>
<dbReference type="SUPFAM" id="SSF55781">
    <property type="entry name" value="GAF domain-like"/>
    <property type="match status" value="2"/>
</dbReference>
<keyword evidence="14" id="KW-1185">Reference proteome</keyword>
<gene>
    <name evidence="13" type="ORF">GCM10022389_26060</name>
</gene>
<dbReference type="Pfam" id="PF01590">
    <property type="entry name" value="GAF"/>
    <property type="match status" value="2"/>
</dbReference>
<evidence type="ECO:0000256" key="4">
    <source>
        <dbReference type="ARBA" id="ARBA00022679"/>
    </source>
</evidence>
<evidence type="ECO:0000256" key="6">
    <source>
        <dbReference type="ARBA" id="ARBA00023012"/>
    </source>
</evidence>
<feature type="domain" description="PAC" evidence="12">
    <location>
        <begin position="906"/>
        <end position="957"/>
    </location>
</feature>
<dbReference type="PANTHER" id="PTHR45339">
    <property type="entry name" value="HYBRID SIGNAL TRANSDUCTION HISTIDINE KINASE J"/>
    <property type="match status" value="1"/>
</dbReference>
<keyword evidence="3 7" id="KW-0597">Phosphoprotein</keyword>
<dbReference type="SUPFAM" id="SSF55785">
    <property type="entry name" value="PYP-like sensor domain (PAS domain)"/>
    <property type="match status" value="3"/>
</dbReference>
<dbReference type="InterPro" id="IPR000700">
    <property type="entry name" value="PAS-assoc_C"/>
</dbReference>
<dbReference type="Pfam" id="PF00989">
    <property type="entry name" value="PAS"/>
    <property type="match status" value="1"/>
</dbReference>
<feature type="transmembrane region" description="Helical" evidence="8">
    <location>
        <begin position="212"/>
        <end position="231"/>
    </location>
</feature>
<dbReference type="CDD" id="cd00130">
    <property type="entry name" value="PAS"/>
    <property type="match status" value="3"/>
</dbReference>
<dbReference type="EMBL" id="BAABCT010000008">
    <property type="protein sequence ID" value="GAA4078767.1"/>
    <property type="molecule type" value="Genomic_DNA"/>
</dbReference>
<dbReference type="InterPro" id="IPR013767">
    <property type="entry name" value="PAS_fold"/>
</dbReference>
<dbReference type="Gene3D" id="3.40.50.2300">
    <property type="match status" value="1"/>
</dbReference>
<dbReference type="SMART" id="SM00065">
    <property type="entry name" value="GAF"/>
    <property type="match status" value="2"/>
</dbReference>
<feature type="transmembrane region" description="Helical" evidence="8">
    <location>
        <begin position="82"/>
        <end position="105"/>
    </location>
</feature>
<sequence>MIINITLFNSFQNGCTENLFGFLQPFIAFKTIPLLFFFKEWFILISLAIIILYILFVFFINKKKKDSFIKNFSSYVAKEEQYNMYLLFLGISVISVEIILEIFKIRNSSQLILKTIIGLFLISIYLLNAKTKLLKNSFSTIFILLYLSYFSYNIYNIIYKPFELFSYVSLIVNFFLSYYVFKNLLQYWTFVSIVFLFTISLFQQDILPTDLVIILITSFIFTVAIHSANHISTSNTQNRFLFANEIVNRGNIITIATNKKGEVSFCSNQVLSFLGYTPNEVLGLKFWELTEDADFIGEAYHDDYIDNRLYVRKLKCKNGEYKYIQWKDKKFSDDLIIGIGQDITEQISIQNQYKNLIENANDIIYETDTKGNYVFINKHSEIVTGYKLEELYGNHYSLLIREDYRKKIMNFYSKPLNNVNDFPTTVFPIIKKNGDSVWLSQNVSIKKNEYNKIIGYTVIARDITLIKDIKIEKLRKDRKVRAYNETLKNITFKNHLKSENFDVVLSNILKLVAQKVDVNRISYWKYETDKLICLKLYIQNRNKFENDIVLLKNDFPNYFKAVENETQIVATDVYSSSETAEFCSDYFPKFEVKSLLDTPIYINGSLIGVLCIESTTKIKQWDNEDINFSRSIADYLTVVIETNQRLEAEKKLAYKSDLLTAITKITNKLLSEKNLESIFDEILLTIGEAANVDRVHFFVNDSKADTIQLKHEWVAKSIDSQIENQELKNFPNKNFRELLNILIDNKEYNFLVKDLGNSIAKQSLEKRKIISLLRLPVFVKNEFYGFIGFDDCKQERIWNEDEINILRTLANNISSAIDRSINERIILESEERFKLLTENIPGTVYLSNYDDKWSDIYLNDEIENLTGYPKTEFLENKIYFIDLIHPDDRVKVDNDVELAIQEKKKIHNIFRIFNKNGDIKWVEEFGDVIYKDGKINYIEGILIDITKQKENENAIKAKEYAEAANKAKSEFLANMSHEIRTPLNGIIGFTDLLKNTKLEDIQKKYMNTINESAHSLMGIINDILDFSKIESGKLELDIKKYDLIEIISQVIELVKYDTNKKNLDLEVTINESVPKYVFVDIVRLKQILINLLGNAVKFTEKGKVTLSIKTLESISENKTKIRFSVIDTGIGIKKDFQKEIFNAFSQGDNSTTRRFGGTGLGLTISNQLLSLMDSKLNLESEIGKGSEFFFDVTLKTSNEKSSQLIDNFNVIINEKEKPDFGHENFKVLIIEDNKINMLLAKTLIKQIIPNGTIFEAENGKIGVEKFNILHPDIILMDVQMPIMNGYEATQEIRKTTKGRHIPIIALTAGTVVGEREKCLEVGMNDYASKPILKEVLEGIVSKWLKN</sequence>
<dbReference type="SMART" id="SM00448">
    <property type="entry name" value="REC"/>
    <property type="match status" value="1"/>
</dbReference>
<evidence type="ECO:0000256" key="1">
    <source>
        <dbReference type="ARBA" id="ARBA00000085"/>
    </source>
</evidence>
<dbReference type="InterPro" id="IPR005467">
    <property type="entry name" value="His_kinase_dom"/>
</dbReference>
<evidence type="ECO:0000259" key="9">
    <source>
        <dbReference type="PROSITE" id="PS50109"/>
    </source>
</evidence>
<keyword evidence="4" id="KW-0808">Transferase</keyword>
<dbReference type="SMART" id="SM00388">
    <property type="entry name" value="HisKA"/>
    <property type="match status" value="1"/>
</dbReference>
<feature type="transmembrane region" description="Helical" evidence="8">
    <location>
        <begin position="140"/>
        <end position="158"/>
    </location>
</feature>
<dbReference type="Gene3D" id="1.10.287.130">
    <property type="match status" value="1"/>
</dbReference>
<feature type="domain" description="PAC" evidence="12">
    <location>
        <begin position="423"/>
        <end position="475"/>
    </location>
</feature>
<organism evidence="13 14">
    <name type="scientific">Flavobacterium cheonanense</name>
    <dbReference type="NCBI Taxonomy" id="706183"/>
    <lineage>
        <taxon>Bacteria</taxon>
        <taxon>Pseudomonadati</taxon>
        <taxon>Bacteroidota</taxon>
        <taxon>Flavobacteriia</taxon>
        <taxon>Flavobacteriales</taxon>
        <taxon>Flavobacteriaceae</taxon>
        <taxon>Flavobacterium</taxon>
    </lineage>
</organism>
<evidence type="ECO:0000256" key="8">
    <source>
        <dbReference type="SAM" id="Phobius"/>
    </source>
</evidence>
<dbReference type="InterPro" id="IPR029016">
    <property type="entry name" value="GAF-like_dom_sf"/>
</dbReference>
<evidence type="ECO:0000256" key="5">
    <source>
        <dbReference type="ARBA" id="ARBA00022777"/>
    </source>
</evidence>
<dbReference type="SMART" id="SM00091">
    <property type="entry name" value="PAS"/>
    <property type="match status" value="3"/>
</dbReference>
<feature type="domain" description="PAS" evidence="11">
    <location>
        <begin position="349"/>
        <end position="419"/>
    </location>
</feature>
<dbReference type="CDD" id="cd00082">
    <property type="entry name" value="HisKA"/>
    <property type="match status" value="1"/>
</dbReference>
<dbReference type="RefSeq" id="WP_344817115.1">
    <property type="nucleotide sequence ID" value="NZ_BAABCT010000008.1"/>
</dbReference>
<protein>
    <recommendedName>
        <fullName evidence="2">histidine kinase</fullName>
        <ecNumber evidence="2">2.7.13.3</ecNumber>
    </recommendedName>
</protein>
<name>A0ABP7W137_9FLAO</name>
<dbReference type="InterPro" id="IPR001610">
    <property type="entry name" value="PAC"/>
</dbReference>
<evidence type="ECO:0000256" key="3">
    <source>
        <dbReference type="ARBA" id="ARBA00022553"/>
    </source>
</evidence>
<feature type="domain" description="Histidine kinase" evidence="9">
    <location>
        <begin position="974"/>
        <end position="1196"/>
    </location>
</feature>
<dbReference type="Pfam" id="PF13426">
    <property type="entry name" value="PAS_9"/>
    <property type="match status" value="1"/>
</dbReference>
<dbReference type="PANTHER" id="PTHR45339:SF1">
    <property type="entry name" value="HYBRID SIGNAL TRANSDUCTION HISTIDINE KINASE J"/>
    <property type="match status" value="1"/>
</dbReference>
<evidence type="ECO:0000313" key="13">
    <source>
        <dbReference type="EMBL" id="GAA4078767.1"/>
    </source>
</evidence>
<feature type="modified residue" description="4-aspartylphosphate" evidence="7">
    <location>
        <position position="1277"/>
    </location>
</feature>
<dbReference type="InterPro" id="IPR000014">
    <property type="entry name" value="PAS"/>
</dbReference>
<dbReference type="Pfam" id="PF00072">
    <property type="entry name" value="Response_reg"/>
    <property type="match status" value="1"/>
</dbReference>
<dbReference type="InterPro" id="IPR036097">
    <property type="entry name" value="HisK_dim/P_sf"/>
</dbReference>
<dbReference type="SMART" id="SM00086">
    <property type="entry name" value="PAC"/>
    <property type="match status" value="3"/>
</dbReference>
<evidence type="ECO:0000256" key="7">
    <source>
        <dbReference type="PROSITE-ProRule" id="PRU00169"/>
    </source>
</evidence>
<evidence type="ECO:0000259" key="12">
    <source>
        <dbReference type="PROSITE" id="PS50113"/>
    </source>
</evidence>
<keyword evidence="8" id="KW-1133">Transmembrane helix</keyword>
<dbReference type="CDD" id="cd17546">
    <property type="entry name" value="REC_hyHK_CKI1_RcsC-like"/>
    <property type="match status" value="1"/>
</dbReference>
<dbReference type="SUPFAM" id="SSF47384">
    <property type="entry name" value="Homodimeric domain of signal transducing histidine kinase"/>
    <property type="match status" value="1"/>
</dbReference>
<evidence type="ECO:0000259" key="10">
    <source>
        <dbReference type="PROSITE" id="PS50110"/>
    </source>
</evidence>
<dbReference type="SMART" id="SM00387">
    <property type="entry name" value="HATPase_c"/>
    <property type="match status" value="1"/>
</dbReference>
<dbReference type="InterPro" id="IPR001789">
    <property type="entry name" value="Sig_transdc_resp-reg_receiver"/>
</dbReference>
<dbReference type="NCBIfam" id="TIGR00229">
    <property type="entry name" value="sensory_box"/>
    <property type="match status" value="3"/>
</dbReference>
<dbReference type="InterPro" id="IPR003018">
    <property type="entry name" value="GAF"/>
</dbReference>
<comment type="catalytic activity">
    <reaction evidence="1">
        <text>ATP + protein L-histidine = ADP + protein N-phospho-L-histidine.</text>
        <dbReference type="EC" id="2.7.13.3"/>
    </reaction>
</comment>
<dbReference type="Gene3D" id="3.30.450.40">
    <property type="match status" value="2"/>
</dbReference>
<evidence type="ECO:0000259" key="11">
    <source>
        <dbReference type="PROSITE" id="PS50112"/>
    </source>
</evidence>
<dbReference type="InterPro" id="IPR003594">
    <property type="entry name" value="HATPase_dom"/>
</dbReference>
<dbReference type="EC" id="2.7.13.3" evidence="2"/>